<reference evidence="1 2" key="1">
    <citation type="submission" date="2016-04" db="EMBL/GenBank/DDBJ databases">
        <authorList>
            <person name="Evans L.H."/>
            <person name="Alamgir A."/>
            <person name="Owens N."/>
            <person name="Weber N.D."/>
            <person name="Virtaneva K."/>
            <person name="Barbian K."/>
            <person name="Babar A."/>
            <person name="Rosenke K."/>
        </authorList>
    </citation>
    <scope>NUCLEOTIDE SEQUENCE [LARGE SCALE GENOMIC DNA]</scope>
    <source>
        <strain evidence="1">NIES-2108</strain>
    </source>
</reference>
<organism evidence="1 2">
    <name type="scientific">Nostoc punctiforme NIES-2108</name>
    <dbReference type="NCBI Taxonomy" id="1356359"/>
    <lineage>
        <taxon>Bacteria</taxon>
        <taxon>Bacillati</taxon>
        <taxon>Cyanobacteriota</taxon>
        <taxon>Cyanophyceae</taxon>
        <taxon>Nostocales</taxon>
        <taxon>Nostocaceae</taxon>
        <taxon>Nostoc</taxon>
    </lineage>
</organism>
<accession>A0A367QYG5</accession>
<name>A0A367QYG5_NOSPU</name>
<comment type="caution">
    <text evidence="1">The sequence shown here is derived from an EMBL/GenBank/DDBJ whole genome shotgun (WGS) entry which is preliminary data.</text>
</comment>
<protein>
    <recommendedName>
        <fullName evidence="3">DUF2190 family protein</fullName>
    </recommendedName>
</protein>
<evidence type="ECO:0000313" key="2">
    <source>
        <dbReference type="Proteomes" id="UP000252085"/>
    </source>
</evidence>
<dbReference type="Proteomes" id="UP000252085">
    <property type="component" value="Unassembled WGS sequence"/>
</dbReference>
<evidence type="ECO:0008006" key="3">
    <source>
        <dbReference type="Google" id="ProtNLM"/>
    </source>
</evidence>
<dbReference type="EMBL" id="LXQE01000200">
    <property type="protein sequence ID" value="RCJ29185.1"/>
    <property type="molecule type" value="Genomic_DNA"/>
</dbReference>
<dbReference type="AlphaFoldDB" id="A0A367QYG5"/>
<gene>
    <name evidence="1" type="ORF">A6769_35920</name>
</gene>
<proteinExistence type="predicted"/>
<evidence type="ECO:0000313" key="1">
    <source>
        <dbReference type="EMBL" id="RCJ29185.1"/>
    </source>
</evidence>
<sequence length="95" mass="9530">MAISYQAQSTVAGVQRAPGYLTVTTAGSIAAGAKSVFIYNAGTKNGIVLGANIVPGQGLSWETTGNDTIGAIAYDPTKDAAATATGTTFWISSLS</sequence>